<organism evidence="1">
    <name type="scientific">hydrothermal vent metagenome</name>
    <dbReference type="NCBI Taxonomy" id="652676"/>
    <lineage>
        <taxon>unclassified sequences</taxon>
        <taxon>metagenomes</taxon>
        <taxon>ecological metagenomes</taxon>
    </lineage>
</organism>
<dbReference type="AlphaFoldDB" id="A0A3B1AL73"/>
<sequence length="154" mass="17418">MKKSDFEKQKNASLSHQLIKAGRLINKRGLAAAQESFHLLGLKQSHLDLFPYIDFVGTGISEIAKRKGVSKQSVSKLVKEMVHMKILFLKVDPDDNRSKRVFFKTSGPFAIQKGLEDLMSFDCLLKENFGEKSYTSVLKKVSDVIDILQSENQK</sequence>
<reference evidence="1" key="1">
    <citation type="submission" date="2018-06" db="EMBL/GenBank/DDBJ databases">
        <authorList>
            <person name="Zhirakovskaya E."/>
        </authorList>
    </citation>
    <scope>NUCLEOTIDE SEQUENCE</scope>
</reference>
<protein>
    <recommendedName>
        <fullName evidence="2">HTH marR-type domain-containing protein</fullName>
    </recommendedName>
</protein>
<dbReference type="SUPFAM" id="SSF46785">
    <property type="entry name" value="Winged helix' DNA-binding domain"/>
    <property type="match status" value="1"/>
</dbReference>
<gene>
    <name evidence="1" type="ORF">MNBD_GAMMA19-1194</name>
</gene>
<evidence type="ECO:0000313" key="1">
    <source>
        <dbReference type="EMBL" id="VAX04502.1"/>
    </source>
</evidence>
<name>A0A3B1AL73_9ZZZZ</name>
<dbReference type="InterPro" id="IPR036388">
    <property type="entry name" value="WH-like_DNA-bd_sf"/>
</dbReference>
<accession>A0A3B1AL73</accession>
<proteinExistence type="predicted"/>
<dbReference type="Gene3D" id="1.10.10.10">
    <property type="entry name" value="Winged helix-like DNA-binding domain superfamily/Winged helix DNA-binding domain"/>
    <property type="match status" value="1"/>
</dbReference>
<dbReference type="EMBL" id="UOFV01000475">
    <property type="protein sequence ID" value="VAX04502.1"/>
    <property type="molecule type" value="Genomic_DNA"/>
</dbReference>
<evidence type="ECO:0008006" key="2">
    <source>
        <dbReference type="Google" id="ProtNLM"/>
    </source>
</evidence>
<dbReference type="InterPro" id="IPR036390">
    <property type="entry name" value="WH_DNA-bd_sf"/>
</dbReference>